<dbReference type="InterPro" id="IPR047654">
    <property type="entry name" value="IS1634_transpos"/>
</dbReference>
<evidence type="ECO:0000313" key="2">
    <source>
        <dbReference type="EMBL" id="MBD2533852.1"/>
    </source>
</evidence>
<dbReference type="PANTHER" id="PTHR34614:SF2">
    <property type="entry name" value="TRANSPOSASE IS4-LIKE DOMAIN-CONTAINING PROTEIN"/>
    <property type="match status" value="1"/>
</dbReference>
<proteinExistence type="predicted"/>
<accession>A0ABR8DWK7</accession>
<gene>
    <name evidence="2" type="ORF">H6G97_31605</name>
</gene>
<keyword evidence="3" id="KW-1185">Reference proteome</keyword>
<dbReference type="Proteomes" id="UP000623440">
    <property type="component" value="Unassembled WGS sequence"/>
</dbReference>
<evidence type="ECO:0000313" key="3">
    <source>
        <dbReference type="Proteomes" id="UP000623440"/>
    </source>
</evidence>
<sequence>MQIPFLLDQELPRPHGNRQGLSYGQLGVLLLTYILTQADHRLCAVESWVRQHHQILETTTGWEIRDKDCSDDRLANLLSVLGGSENDALINIETVLGQHLVKAYDLPTDVARCDTTSLSVYHQPQRDHQQVEQALPPPLLHKGHSKDHRPDLLQYRQMLSTLDPVGMPLVSATLTGNGADDPIYFPTWQRLVEIIGHTSFLYIADCKASSWANRAQIDRDGGIYCFPLAMTGNRPDILRDWVLNPPTPVYNIFLPTQVWVETPVCVGFEVPLGSIWVNPQTRTRHNWSERWLVIRSAALAKQQIHGLEQRLGNAEIALRKLISKPGNDTKVLHTKVNAILNRYRVSEYITFKVVQKITYKKVYNSCGRPSADRPYRRVRQIDLRLEFQRVLAEIQIAYTLAGWRLFVTNALTSRLTLEQAVLYYREQWQPEMGFHRFKRGQLPALPIYFQDETRIRGLMFLLTIALRVFTLIEFVVRRQLLKQSKSLAGLYDGNPKRSTTRPTAERLLDAFSGITMYSHRDGSCEITLLNDLQKQILTLMEVPQSLYTFPHLVPT</sequence>
<comment type="caution">
    <text evidence="2">The sequence shown here is derived from an EMBL/GenBank/DDBJ whole genome shotgun (WGS) entry which is preliminary data.</text>
</comment>
<dbReference type="NCBIfam" id="NF033559">
    <property type="entry name" value="transpos_IS1634"/>
    <property type="match status" value="1"/>
</dbReference>
<dbReference type="EMBL" id="JACJSI010000118">
    <property type="protein sequence ID" value="MBD2533852.1"/>
    <property type="molecule type" value="Genomic_DNA"/>
</dbReference>
<dbReference type="PANTHER" id="PTHR34614">
    <property type="match status" value="1"/>
</dbReference>
<organism evidence="2 3">
    <name type="scientific">Nostoc flagelliforme FACHB-838</name>
    <dbReference type="NCBI Taxonomy" id="2692904"/>
    <lineage>
        <taxon>Bacteria</taxon>
        <taxon>Bacillati</taxon>
        <taxon>Cyanobacteriota</taxon>
        <taxon>Cyanophyceae</taxon>
        <taxon>Nostocales</taxon>
        <taxon>Nostocaceae</taxon>
        <taxon>Nostoc</taxon>
    </lineage>
</organism>
<feature type="coiled-coil region" evidence="1">
    <location>
        <begin position="297"/>
        <end position="324"/>
    </location>
</feature>
<evidence type="ECO:0000256" key="1">
    <source>
        <dbReference type="SAM" id="Coils"/>
    </source>
</evidence>
<reference evidence="2 3" key="1">
    <citation type="journal article" date="2020" name="ISME J.">
        <title>Comparative genomics reveals insights into cyanobacterial evolution and habitat adaptation.</title>
        <authorList>
            <person name="Chen M.Y."/>
            <person name="Teng W.K."/>
            <person name="Zhao L."/>
            <person name="Hu C.X."/>
            <person name="Zhou Y.K."/>
            <person name="Han B.P."/>
            <person name="Song L.R."/>
            <person name="Shu W.S."/>
        </authorList>
    </citation>
    <scope>NUCLEOTIDE SEQUENCE [LARGE SCALE GENOMIC DNA]</scope>
    <source>
        <strain evidence="2 3">FACHB-838</strain>
    </source>
</reference>
<name>A0ABR8DWK7_9NOSO</name>
<protein>
    <submittedName>
        <fullName evidence="2">IS1634 family transposase</fullName>
    </submittedName>
</protein>
<keyword evidence="1" id="KW-0175">Coiled coil</keyword>